<feature type="domain" description="DUF6199" evidence="2">
    <location>
        <begin position="11"/>
        <end position="65"/>
    </location>
</feature>
<dbReference type="Pfam" id="PF19701">
    <property type="entry name" value="DUF6199"/>
    <property type="match status" value="1"/>
</dbReference>
<evidence type="ECO:0000313" key="3">
    <source>
        <dbReference type="EMBL" id="KNB72873.1"/>
    </source>
</evidence>
<feature type="transmembrane region" description="Helical" evidence="1">
    <location>
        <begin position="7"/>
        <end position="24"/>
    </location>
</feature>
<protein>
    <recommendedName>
        <fullName evidence="2">DUF6199 domain-containing protein</fullName>
    </recommendedName>
</protein>
<evidence type="ECO:0000313" key="4">
    <source>
        <dbReference type="Proteomes" id="UP000036834"/>
    </source>
</evidence>
<reference evidence="4" key="1">
    <citation type="submission" date="2015-07" db="EMBL/GenBank/DDBJ databases">
        <title>Genome sequencing project for genomic taxonomy and phylogenomics of Bacillus-like bacteria.</title>
        <authorList>
            <person name="Liu B."/>
            <person name="Wang J."/>
            <person name="Zhu Y."/>
            <person name="Liu G."/>
            <person name="Chen Q."/>
            <person name="Chen Z."/>
            <person name="Lan J."/>
            <person name="Che J."/>
            <person name="Ge C."/>
            <person name="Shi H."/>
            <person name="Pan Z."/>
            <person name="Liu X."/>
        </authorList>
    </citation>
    <scope>NUCLEOTIDE SEQUENCE [LARGE SCALE GENOMIC DNA]</scope>
    <source>
        <strain evidence="4">DSM 9887</strain>
    </source>
</reference>
<dbReference type="AlphaFoldDB" id="A0A0K9YW23"/>
<comment type="caution">
    <text evidence="3">The sequence shown here is derived from an EMBL/GenBank/DDBJ whole genome shotgun (WGS) entry which is preliminary data.</text>
</comment>
<sequence length="73" mass="8816">MDMFLELFLYFIWLIFTGFSALYPRAIWNKFGTAFYHHGEPTDFYFFMLRTVSAILFFIAIFGILQVFQRYSS</sequence>
<name>A0A0K9YW23_9BACL</name>
<dbReference type="PATRIC" id="fig|54915.3.peg.1731"/>
<keyword evidence="1" id="KW-1133">Transmembrane helix</keyword>
<evidence type="ECO:0000256" key="1">
    <source>
        <dbReference type="SAM" id="Phobius"/>
    </source>
</evidence>
<evidence type="ECO:0000259" key="2">
    <source>
        <dbReference type="Pfam" id="PF19701"/>
    </source>
</evidence>
<feature type="transmembrane region" description="Helical" evidence="1">
    <location>
        <begin position="44"/>
        <end position="68"/>
    </location>
</feature>
<accession>A0A0K9YW23</accession>
<gene>
    <name evidence="3" type="ORF">ADS79_13645</name>
</gene>
<dbReference type="InterPro" id="IPR045679">
    <property type="entry name" value="DUF6199"/>
</dbReference>
<proteinExistence type="predicted"/>
<keyword evidence="1" id="KW-0472">Membrane</keyword>
<organism evidence="3 4">
    <name type="scientific">Brevibacillus reuszeri</name>
    <dbReference type="NCBI Taxonomy" id="54915"/>
    <lineage>
        <taxon>Bacteria</taxon>
        <taxon>Bacillati</taxon>
        <taxon>Bacillota</taxon>
        <taxon>Bacilli</taxon>
        <taxon>Bacillales</taxon>
        <taxon>Paenibacillaceae</taxon>
        <taxon>Brevibacillus</taxon>
    </lineage>
</organism>
<dbReference type="EMBL" id="LGIQ01000007">
    <property type="protein sequence ID" value="KNB72873.1"/>
    <property type="molecule type" value="Genomic_DNA"/>
</dbReference>
<dbReference type="STRING" id="54915.ADS79_13645"/>
<keyword evidence="1" id="KW-0812">Transmembrane</keyword>
<dbReference type="Proteomes" id="UP000036834">
    <property type="component" value="Unassembled WGS sequence"/>
</dbReference>